<reference evidence="4 5" key="1">
    <citation type="journal article" date="2010" name="Stand. Genomic Sci.">
        <title>Non-contiguous finished genome sequence of Aminomonas paucivorans type strain (GLU-3).</title>
        <authorList>
            <person name="Pitluck S."/>
            <person name="Yasawong M."/>
            <person name="Held B."/>
            <person name="Lapidus A."/>
            <person name="Nolan M."/>
            <person name="Copeland A."/>
            <person name="Lucas S."/>
            <person name="Del Rio T.G."/>
            <person name="Tice H."/>
            <person name="Cheng J.F."/>
            <person name="Chertkov O."/>
            <person name="Goodwin L."/>
            <person name="Tapia R."/>
            <person name="Han C."/>
            <person name="Liolios K."/>
            <person name="Ivanova N."/>
            <person name="Mavromatis K."/>
            <person name="Ovchinnikova G."/>
            <person name="Pati A."/>
            <person name="Chen A."/>
            <person name="Palaniappan K."/>
            <person name="Land M."/>
            <person name="Hauser L."/>
            <person name="Chang Y.J."/>
            <person name="Jeffries C.D."/>
            <person name="Pukall R."/>
            <person name="Spring S."/>
            <person name="Rohde M."/>
            <person name="Sikorski J."/>
            <person name="Goker M."/>
            <person name="Woyke T."/>
            <person name="Bristow J."/>
            <person name="Eisen J.A."/>
            <person name="Markowitz V."/>
            <person name="Hugenholtz P."/>
            <person name="Kyrpides N.C."/>
            <person name="Klenk H.P."/>
        </authorList>
    </citation>
    <scope>NUCLEOTIDE SEQUENCE [LARGE SCALE GENOMIC DNA]</scope>
    <source>
        <strain evidence="4 5">DSM 12260</strain>
    </source>
</reference>
<keyword evidence="5" id="KW-1185">Reference proteome</keyword>
<accession>E3CXQ6</accession>
<dbReference type="Pfam" id="PF04412">
    <property type="entry name" value="AcnX"/>
    <property type="match status" value="1"/>
</dbReference>
<dbReference type="RefSeq" id="WP_006299793.1">
    <property type="nucleotide sequence ID" value="NZ_CM001022.1"/>
</dbReference>
<dbReference type="EMBL" id="CM001022">
    <property type="protein sequence ID" value="EFQ22649.1"/>
    <property type="molecule type" value="Genomic_DNA"/>
</dbReference>
<feature type="domain" description="Phosphomevalonate dehydratase large subunit-like" evidence="3">
    <location>
        <begin position="1"/>
        <end position="395"/>
    </location>
</feature>
<dbReference type="STRING" id="584708.Apau_0213"/>
<evidence type="ECO:0000256" key="1">
    <source>
        <dbReference type="ARBA" id="ARBA00023004"/>
    </source>
</evidence>
<evidence type="ECO:0000313" key="4">
    <source>
        <dbReference type="EMBL" id="EFQ22649.1"/>
    </source>
</evidence>
<protein>
    <recommendedName>
        <fullName evidence="3">Phosphomevalonate dehydratase large subunit-like domain-containing protein</fullName>
    </recommendedName>
</protein>
<dbReference type="PaxDb" id="584708-Apau_0213"/>
<dbReference type="GO" id="GO:0016829">
    <property type="term" value="F:lyase activity"/>
    <property type="evidence" value="ECO:0007669"/>
    <property type="project" value="UniProtKB-KW"/>
</dbReference>
<dbReference type="PANTHER" id="PTHR36577">
    <property type="entry name" value="DUF521 DOMAIN PROTEIN (AFU_ORTHOLOGUE AFUA_6G00490)"/>
    <property type="match status" value="1"/>
</dbReference>
<gene>
    <name evidence="4" type="ORF">Apau_0213</name>
</gene>
<dbReference type="eggNOG" id="COG1679">
    <property type="taxonomic scope" value="Bacteria"/>
</dbReference>
<sequence length="402" mass="43820">MRLSDEQKRMYDGSRGPGVQKAMELLVALGKAFDAEEMIPVSRTHVALSGQEGDTYWCELLVNGGARAVVPPTTNPAWDTQTLTRHYDVTPGELDLALRTVDVYRRIGAVLTFCCTPELAGNVPTFGEHVAFSESSATPYVNSVLGARSNRESSVSALASAVTGITPLYGLHFRENRLGTFLVDVEAAPKEPYDWGLLGWYVGKRVGAQVPVFRFRNLQGRPSPEALLYLGAELNTSGAVPLYHILGVTPEAPDEAVAFGGHRPAGSLSVTDRNLEEQEAELSEKGGKINLVMLGCPHYSYAQLRELDRLLAGRTVSVPFWVLTSGDAMELARRSGELARIEASGARLVPDTCIDEPCWKSFEGGLGVTDSPKCMYYRERRGQPFVIRRLGECVEAAVKGEI</sequence>
<evidence type="ECO:0000313" key="5">
    <source>
        <dbReference type="Proteomes" id="UP000005096"/>
    </source>
</evidence>
<evidence type="ECO:0000256" key="2">
    <source>
        <dbReference type="ARBA" id="ARBA00023239"/>
    </source>
</evidence>
<dbReference type="AlphaFoldDB" id="E3CXQ6"/>
<organism evidence="4 5">
    <name type="scientific">Aminomonas paucivorans DSM 12260</name>
    <dbReference type="NCBI Taxonomy" id="584708"/>
    <lineage>
        <taxon>Bacteria</taxon>
        <taxon>Thermotogati</taxon>
        <taxon>Synergistota</taxon>
        <taxon>Synergistia</taxon>
        <taxon>Synergistales</taxon>
        <taxon>Synergistaceae</taxon>
        <taxon>Aminomonas</taxon>
    </lineage>
</organism>
<dbReference type="InterPro" id="IPR007506">
    <property type="entry name" value="PMDh-L-like_dom"/>
</dbReference>
<evidence type="ECO:0000259" key="3">
    <source>
        <dbReference type="Pfam" id="PF04412"/>
    </source>
</evidence>
<keyword evidence="1" id="KW-0408">Iron</keyword>
<keyword evidence="2" id="KW-0456">Lyase</keyword>
<dbReference type="PANTHER" id="PTHR36577:SF3">
    <property type="entry name" value="DUF521 DOMAIN PROTEIN (AFU_ORTHOLOGUE AFUA_6G00490)"/>
    <property type="match status" value="1"/>
</dbReference>
<name>E3CXQ6_9BACT</name>
<proteinExistence type="predicted"/>
<dbReference type="OrthoDB" id="1454at2"/>
<dbReference type="Proteomes" id="UP000005096">
    <property type="component" value="Chromosome"/>
</dbReference>
<dbReference type="HOGENOM" id="CLU_018825_1_0_0"/>